<feature type="compositionally biased region" description="Basic and acidic residues" evidence="1">
    <location>
        <begin position="451"/>
        <end position="462"/>
    </location>
</feature>
<feature type="compositionally biased region" description="Low complexity" evidence="1">
    <location>
        <begin position="24"/>
        <end position="33"/>
    </location>
</feature>
<accession>B4G4L6</accession>
<feature type="compositionally biased region" description="Low complexity" evidence="1">
    <location>
        <begin position="488"/>
        <end position="498"/>
    </location>
</feature>
<dbReference type="AlphaFoldDB" id="B4G4L6"/>
<feature type="region of interest" description="Disordered" evidence="1">
    <location>
        <begin position="837"/>
        <end position="877"/>
    </location>
</feature>
<protein>
    <submittedName>
        <fullName evidence="2">GL24197</fullName>
    </submittedName>
</protein>
<feature type="region of interest" description="Disordered" evidence="1">
    <location>
        <begin position="167"/>
        <end position="331"/>
    </location>
</feature>
<proteinExistence type="predicted"/>
<reference evidence="2 3" key="1">
    <citation type="journal article" date="2007" name="Nature">
        <title>Evolution of genes and genomes on the Drosophila phylogeny.</title>
        <authorList>
            <consortium name="Drosophila 12 Genomes Consortium"/>
            <person name="Clark A.G."/>
            <person name="Eisen M.B."/>
            <person name="Smith D.R."/>
            <person name="Bergman C.M."/>
            <person name="Oliver B."/>
            <person name="Markow T.A."/>
            <person name="Kaufman T.C."/>
            <person name="Kellis M."/>
            <person name="Gelbart W."/>
            <person name="Iyer V.N."/>
            <person name="Pollard D.A."/>
            <person name="Sackton T.B."/>
            <person name="Larracuente A.M."/>
            <person name="Singh N.D."/>
            <person name="Abad J.P."/>
            <person name="Abt D.N."/>
            <person name="Adryan B."/>
            <person name="Aguade M."/>
            <person name="Akashi H."/>
            <person name="Anderson W.W."/>
            <person name="Aquadro C.F."/>
            <person name="Ardell D.H."/>
            <person name="Arguello R."/>
            <person name="Artieri C.G."/>
            <person name="Barbash D.A."/>
            <person name="Barker D."/>
            <person name="Barsanti P."/>
            <person name="Batterham P."/>
            <person name="Batzoglou S."/>
            <person name="Begun D."/>
            <person name="Bhutkar A."/>
            <person name="Blanco E."/>
            <person name="Bosak S.A."/>
            <person name="Bradley R.K."/>
            <person name="Brand A.D."/>
            <person name="Brent M.R."/>
            <person name="Brooks A.N."/>
            <person name="Brown R.H."/>
            <person name="Butlin R.K."/>
            <person name="Caggese C."/>
            <person name="Calvi B.R."/>
            <person name="Bernardo de Carvalho A."/>
            <person name="Caspi A."/>
            <person name="Castrezana S."/>
            <person name="Celniker S.E."/>
            <person name="Chang J.L."/>
            <person name="Chapple C."/>
            <person name="Chatterji S."/>
            <person name="Chinwalla A."/>
            <person name="Civetta A."/>
            <person name="Clifton S.W."/>
            <person name="Comeron J.M."/>
            <person name="Costello J.C."/>
            <person name="Coyne J.A."/>
            <person name="Daub J."/>
            <person name="David R.G."/>
            <person name="Delcher A.L."/>
            <person name="Delehaunty K."/>
            <person name="Do C.B."/>
            <person name="Ebling H."/>
            <person name="Edwards K."/>
            <person name="Eickbush T."/>
            <person name="Evans J.D."/>
            <person name="Filipski A."/>
            <person name="Findeiss S."/>
            <person name="Freyhult E."/>
            <person name="Fulton L."/>
            <person name="Fulton R."/>
            <person name="Garcia A.C."/>
            <person name="Gardiner A."/>
            <person name="Garfield D.A."/>
            <person name="Garvin B.E."/>
            <person name="Gibson G."/>
            <person name="Gilbert D."/>
            <person name="Gnerre S."/>
            <person name="Godfrey J."/>
            <person name="Good R."/>
            <person name="Gotea V."/>
            <person name="Gravely B."/>
            <person name="Greenberg A.J."/>
            <person name="Griffiths-Jones S."/>
            <person name="Gross S."/>
            <person name="Guigo R."/>
            <person name="Gustafson E.A."/>
            <person name="Haerty W."/>
            <person name="Hahn M.W."/>
            <person name="Halligan D.L."/>
            <person name="Halpern A.L."/>
            <person name="Halter G.M."/>
            <person name="Han M.V."/>
            <person name="Heger A."/>
            <person name="Hillier L."/>
            <person name="Hinrichs A.S."/>
            <person name="Holmes I."/>
            <person name="Hoskins R.A."/>
            <person name="Hubisz M.J."/>
            <person name="Hultmark D."/>
            <person name="Huntley M.A."/>
            <person name="Jaffe D.B."/>
            <person name="Jagadeeshan S."/>
            <person name="Jeck W.R."/>
            <person name="Johnson J."/>
            <person name="Jones C.D."/>
            <person name="Jordan W.C."/>
            <person name="Karpen G.H."/>
            <person name="Kataoka E."/>
            <person name="Keightley P.D."/>
            <person name="Kheradpour P."/>
            <person name="Kirkness E.F."/>
            <person name="Koerich L.B."/>
            <person name="Kristiansen K."/>
            <person name="Kudrna D."/>
            <person name="Kulathinal R.J."/>
            <person name="Kumar S."/>
            <person name="Kwok R."/>
            <person name="Lander E."/>
            <person name="Langley C.H."/>
            <person name="Lapoint R."/>
            <person name="Lazzaro B.P."/>
            <person name="Lee S.J."/>
            <person name="Levesque L."/>
            <person name="Li R."/>
            <person name="Lin C.F."/>
            <person name="Lin M.F."/>
            <person name="Lindblad-Toh K."/>
            <person name="Llopart A."/>
            <person name="Long M."/>
            <person name="Low L."/>
            <person name="Lozovsky E."/>
            <person name="Lu J."/>
            <person name="Luo M."/>
            <person name="Machado C.A."/>
            <person name="Makalowski W."/>
            <person name="Marzo M."/>
            <person name="Matsuda M."/>
            <person name="Matzkin L."/>
            <person name="McAllister B."/>
            <person name="McBride C.S."/>
            <person name="McKernan B."/>
            <person name="McKernan K."/>
            <person name="Mendez-Lago M."/>
            <person name="Minx P."/>
            <person name="Mollenhauer M.U."/>
            <person name="Montooth K."/>
            <person name="Mount S.M."/>
            <person name="Mu X."/>
            <person name="Myers E."/>
            <person name="Negre B."/>
            <person name="Newfeld S."/>
            <person name="Nielsen R."/>
            <person name="Noor M.A."/>
            <person name="O'Grady P."/>
            <person name="Pachter L."/>
            <person name="Papaceit M."/>
            <person name="Parisi M.J."/>
            <person name="Parisi M."/>
            <person name="Parts L."/>
            <person name="Pedersen J.S."/>
            <person name="Pesole G."/>
            <person name="Phillippy A.M."/>
            <person name="Ponting C.P."/>
            <person name="Pop M."/>
            <person name="Porcelli D."/>
            <person name="Powell J.R."/>
            <person name="Prohaska S."/>
            <person name="Pruitt K."/>
            <person name="Puig M."/>
            <person name="Quesneville H."/>
            <person name="Ram K.R."/>
            <person name="Rand D."/>
            <person name="Rasmussen M.D."/>
            <person name="Reed L.K."/>
            <person name="Reenan R."/>
            <person name="Reily A."/>
            <person name="Remington K.A."/>
            <person name="Rieger T.T."/>
            <person name="Ritchie M.G."/>
            <person name="Robin C."/>
            <person name="Rogers Y.H."/>
            <person name="Rohde C."/>
            <person name="Rozas J."/>
            <person name="Rubenfield M.J."/>
            <person name="Ruiz A."/>
            <person name="Russo S."/>
            <person name="Salzberg S.L."/>
            <person name="Sanchez-Gracia A."/>
            <person name="Saranga D.J."/>
            <person name="Sato H."/>
            <person name="Schaeffer S.W."/>
            <person name="Schatz M.C."/>
            <person name="Schlenke T."/>
            <person name="Schwartz R."/>
            <person name="Segarra C."/>
            <person name="Singh R.S."/>
            <person name="Sirot L."/>
            <person name="Sirota M."/>
            <person name="Sisneros N.B."/>
            <person name="Smith C.D."/>
            <person name="Smith T.F."/>
            <person name="Spieth J."/>
            <person name="Stage D.E."/>
            <person name="Stark A."/>
            <person name="Stephan W."/>
            <person name="Strausberg R.L."/>
            <person name="Strempel S."/>
            <person name="Sturgill D."/>
            <person name="Sutton G."/>
            <person name="Sutton G.G."/>
            <person name="Tao W."/>
            <person name="Teichmann S."/>
            <person name="Tobari Y.N."/>
            <person name="Tomimura Y."/>
            <person name="Tsolas J.M."/>
            <person name="Valente V.L."/>
            <person name="Venter E."/>
            <person name="Venter J.C."/>
            <person name="Vicario S."/>
            <person name="Vieira F.G."/>
            <person name="Vilella A.J."/>
            <person name="Villasante A."/>
            <person name="Walenz B."/>
            <person name="Wang J."/>
            <person name="Wasserman M."/>
            <person name="Watts T."/>
            <person name="Wilson D."/>
            <person name="Wilson R.K."/>
            <person name="Wing R.A."/>
            <person name="Wolfner M.F."/>
            <person name="Wong A."/>
            <person name="Wong G.K."/>
            <person name="Wu C.I."/>
            <person name="Wu G."/>
            <person name="Yamamoto D."/>
            <person name="Yang H.P."/>
            <person name="Yang S.P."/>
            <person name="Yorke J.A."/>
            <person name="Yoshida K."/>
            <person name="Zdobnov E."/>
            <person name="Zhang P."/>
            <person name="Zhang Y."/>
            <person name="Zimin A.V."/>
            <person name="Baldwin J."/>
            <person name="Abdouelleil A."/>
            <person name="Abdulkadir J."/>
            <person name="Abebe A."/>
            <person name="Abera B."/>
            <person name="Abreu J."/>
            <person name="Acer S.C."/>
            <person name="Aftuck L."/>
            <person name="Alexander A."/>
            <person name="An P."/>
            <person name="Anderson E."/>
            <person name="Anderson S."/>
            <person name="Arachi H."/>
            <person name="Azer M."/>
            <person name="Bachantsang P."/>
            <person name="Barry A."/>
            <person name="Bayul T."/>
            <person name="Berlin A."/>
            <person name="Bessette D."/>
            <person name="Bloom T."/>
            <person name="Blye J."/>
            <person name="Boguslavskiy L."/>
            <person name="Bonnet C."/>
            <person name="Boukhgalter B."/>
            <person name="Bourzgui I."/>
            <person name="Brown A."/>
            <person name="Cahill P."/>
            <person name="Channer S."/>
            <person name="Cheshatsang Y."/>
            <person name="Chuda L."/>
            <person name="Citroen M."/>
            <person name="Collymore A."/>
            <person name="Cooke P."/>
            <person name="Costello M."/>
            <person name="D'Aco K."/>
            <person name="Daza R."/>
            <person name="De Haan G."/>
            <person name="DeGray S."/>
            <person name="DeMaso C."/>
            <person name="Dhargay N."/>
            <person name="Dooley K."/>
            <person name="Dooley E."/>
            <person name="Doricent M."/>
            <person name="Dorje P."/>
            <person name="Dorjee K."/>
            <person name="Dupes A."/>
            <person name="Elong R."/>
            <person name="Falk J."/>
            <person name="Farina A."/>
            <person name="Faro S."/>
            <person name="Ferguson D."/>
            <person name="Fisher S."/>
            <person name="Foley C.D."/>
            <person name="Franke A."/>
            <person name="Friedrich D."/>
            <person name="Gadbois L."/>
            <person name="Gearin G."/>
            <person name="Gearin C.R."/>
            <person name="Giannoukos G."/>
            <person name="Goode T."/>
            <person name="Graham J."/>
            <person name="Grandbois E."/>
            <person name="Grewal S."/>
            <person name="Gyaltsen K."/>
            <person name="Hafez N."/>
            <person name="Hagos B."/>
            <person name="Hall J."/>
            <person name="Henson C."/>
            <person name="Hollinger A."/>
            <person name="Honan T."/>
            <person name="Huard M.D."/>
            <person name="Hughes L."/>
            <person name="Hurhula B."/>
            <person name="Husby M.E."/>
            <person name="Kamat A."/>
            <person name="Kanga B."/>
            <person name="Kashin S."/>
            <person name="Khazanovich D."/>
            <person name="Kisner P."/>
            <person name="Lance K."/>
            <person name="Lara M."/>
            <person name="Lee W."/>
            <person name="Lennon N."/>
            <person name="Letendre F."/>
            <person name="LeVine R."/>
            <person name="Lipovsky A."/>
            <person name="Liu X."/>
            <person name="Liu J."/>
            <person name="Liu S."/>
            <person name="Lokyitsang T."/>
            <person name="Lokyitsang Y."/>
            <person name="Lubonja R."/>
            <person name="Lui A."/>
            <person name="MacDonald P."/>
            <person name="Magnisalis V."/>
            <person name="Maru K."/>
            <person name="Matthews C."/>
            <person name="McCusker W."/>
            <person name="McDonough S."/>
            <person name="Mehta T."/>
            <person name="Meldrim J."/>
            <person name="Meneus L."/>
            <person name="Mihai O."/>
            <person name="Mihalev A."/>
            <person name="Mihova T."/>
            <person name="Mittelman R."/>
            <person name="Mlenga V."/>
            <person name="Montmayeur A."/>
            <person name="Mulrain L."/>
            <person name="Navidi A."/>
            <person name="Naylor J."/>
            <person name="Negash T."/>
            <person name="Nguyen T."/>
            <person name="Nguyen N."/>
            <person name="Nicol R."/>
            <person name="Norbu C."/>
            <person name="Norbu N."/>
            <person name="Novod N."/>
            <person name="O'Neill B."/>
            <person name="Osman S."/>
            <person name="Markiewicz E."/>
            <person name="Oyono O.L."/>
            <person name="Patti C."/>
            <person name="Phunkhang P."/>
            <person name="Pierre F."/>
            <person name="Priest M."/>
            <person name="Raghuraman S."/>
            <person name="Rege F."/>
            <person name="Reyes R."/>
            <person name="Rise C."/>
            <person name="Rogov P."/>
            <person name="Ross K."/>
            <person name="Ryan E."/>
            <person name="Settipalli S."/>
            <person name="Shea T."/>
            <person name="Sherpa N."/>
            <person name="Shi L."/>
            <person name="Shih D."/>
            <person name="Sparrow T."/>
            <person name="Spaulding J."/>
            <person name="Stalker J."/>
            <person name="Stange-Thomann N."/>
            <person name="Stavropoulos S."/>
            <person name="Stone C."/>
            <person name="Strader C."/>
            <person name="Tesfaye S."/>
            <person name="Thomson T."/>
            <person name="Thoulutsang Y."/>
            <person name="Thoulutsang D."/>
            <person name="Topham K."/>
            <person name="Topping I."/>
            <person name="Tsamla T."/>
            <person name="Vassiliev H."/>
            <person name="Vo A."/>
            <person name="Wangchuk T."/>
            <person name="Wangdi T."/>
            <person name="Weiand M."/>
            <person name="Wilkinson J."/>
            <person name="Wilson A."/>
            <person name="Yadav S."/>
            <person name="Young G."/>
            <person name="Yu Q."/>
            <person name="Zembek L."/>
            <person name="Zhong D."/>
            <person name="Zimmer A."/>
            <person name="Zwirko Z."/>
            <person name="Jaffe D.B."/>
            <person name="Alvarez P."/>
            <person name="Brockman W."/>
            <person name="Butler J."/>
            <person name="Chin C."/>
            <person name="Gnerre S."/>
            <person name="Grabherr M."/>
            <person name="Kleber M."/>
            <person name="Mauceli E."/>
            <person name="MacCallum I."/>
        </authorList>
    </citation>
    <scope>NUCLEOTIDE SEQUENCE [LARGE SCALE GENOMIC DNA]</scope>
    <source>
        <strain evidence="3">MSH-3 / Tucson 14011-0111.49</strain>
    </source>
</reference>
<dbReference type="eggNOG" id="KOG0671">
    <property type="taxonomic scope" value="Eukaryota"/>
</dbReference>
<sequence>MPIVGQQYGNGFRPYSSFRVPRGSCSNNNSPNNGQVAGSGTTQPLSSNGANISTRVMVKSTPGAAAPGGHRSKNTAASSSSSSSSIHQQAAPATATVAPSGGGSFVRQQPWRSSYCSSSGNSNNRHKVQQESHNPNPHQQRLGVNSSSSFKPLTPKLIRRIETTCSSSSAALRHGKARAPAPPSSAQQQPPRPGPTPSTARKQYQSAAAVPSQMGTPTSQKRTHQTAGKSAKENCPGARLTQRSSKNYPAPQPPTVAGRSRQTTNDLTGGGGVVATPLAQRRQLPATPKLSFKQRNGCTATSNGAGGGGSSSTGSSDSHDSPRLKKAFSNKFPQGLPFEEEFYGSNRNRSYSQSSSNYSFYSSVGAATTPHDDDEDYGDEDVEDIHADEFQRKPATDESLYVDFSKLVQSRQQRQYVPASSWIRASPEHSGSSCQLTPAQQRRKSSKYARSMHEYLYSDDHQSVSQSKHRLSVVDEPEDGYYSYAAGTPEPETTPSTPRTDIYVAAASWAPKPLYPDRVLLPSSGVSDGNNNNHRNTCPNKQQPQQQQRRRSEHLGSTTCEYNFDDSISSRRRKERSKRSHRKSPATGRRQHQKYRYRDETSHSSSRRRHRDRPKDERDSGRSNNRQLSLAKRRDLLLDKDKTPTTAGTGTGTGVGAGKQSAISRLENKYSDILERAAGRRRHEEDRDKTLEPDDYGASSGLARSATAHQLAKSKLSSSSFNAADRKERTPYRTRAQRQRAGGYMADSNDSGYLTSGNRLLDENYPVDYSSRYDYHDALRLGGATGYPSSRYGRRGGGEEDPSAAAAPFGGRTSRAYGRNKTNENLLAAEIMESGRQAAAASMEDRPLNSRNRFAHRRREQPPPELTAEEREILADDRSSEDNAAILLLLREDNQFLEAKNLGSGSGSSYLPDPYGSRRTNGLGPGSSLYQRPRLDAYHQQQQQSSASSHYLQQQQQDHYLLSKSATSSALFQRSRIPKTLSTFVSSRCSTPYHTV</sequence>
<feature type="region of interest" description="Disordered" evidence="1">
    <location>
        <begin position="901"/>
        <end position="931"/>
    </location>
</feature>
<evidence type="ECO:0000256" key="1">
    <source>
        <dbReference type="SAM" id="MobiDB-lite"/>
    </source>
</evidence>
<feature type="compositionally biased region" description="Polar residues" evidence="1">
    <location>
        <begin position="213"/>
        <end position="228"/>
    </location>
</feature>
<feature type="compositionally biased region" description="Basic and acidic residues" evidence="1">
    <location>
        <begin position="868"/>
        <end position="877"/>
    </location>
</feature>
<feature type="compositionally biased region" description="Polar residues" evidence="1">
    <location>
        <begin position="34"/>
        <end position="54"/>
    </location>
</feature>
<dbReference type="Proteomes" id="UP000008744">
    <property type="component" value="Unassembled WGS sequence"/>
</dbReference>
<evidence type="ECO:0000313" key="2">
    <source>
        <dbReference type="EMBL" id="EDW24532.1"/>
    </source>
</evidence>
<feature type="compositionally biased region" description="Polar residues" evidence="1">
    <location>
        <begin position="197"/>
        <end position="206"/>
    </location>
</feature>
<feature type="compositionally biased region" description="Polar residues" evidence="1">
    <location>
        <begin position="524"/>
        <end position="541"/>
    </location>
</feature>
<dbReference type="OrthoDB" id="283111at2759"/>
<feature type="compositionally biased region" description="Polar residues" evidence="1">
    <location>
        <begin position="131"/>
        <end position="151"/>
    </location>
</feature>
<keyword evidence="3" id="KW-1185">Reference proteome</keyword>
<organism evidence="3">
    <name type="scientific">Drosophila persimilis</name>
    <name type="common">Fruit fly</name>
    <dbReference type="NCBI Taxonomy" id="7234"/>
    <lineage>
        <taxon>Eukaryota</taxon>
        <taxon>Metazoa</taxon>
        <taxon>Ecdysozoa</taxon>
        <taxon>Arthropoda</taxon>
        <taxon>Hexapoda</taxon>
        <taxon>Insecta</taxon>
        <taxon>Pterygota</taxon>
        <taxon>Neoptera</taxon>
        <taxon>Endopterygota</taxon>
        <taxon>Diptera</taxon>
        <taxon>Brachycera</taxon>
        <taxon>Muscomorpha</taxon>
        <taxon>Ephydroidea</taxon>
        <taxon>Drosophilidae</taxon>
        <taxon>Drosophila</taxon>
        <taxon>Sophophora</taxon>
    </lineage>
</organism>
<feature type="compositionally biased region" description="Low complexity" evidence="1">
    <location>
        <begin position="113"/>
        <end position="123"/>
    </location>
</feature>
<feature type="region of interest" description="Disordered" evidence="1">
    <location>
        <begin position="425"/>
        <end position="498"/>
    </location>
</feature>
<feature type="compositionally biased region" description="Basic residues" evidence="1">
    <location>
        <begin position="570"/>
        <end position="595"/>
    </location>
</feature>
<feature type="compositionally biased region" description="Basic and acidic residues" evidence="1">
    <location>
        <begin position="632"/>
        <end position="643"/>
    </location>
</feature>
<feature type="region of interest" description="Disordered" evidence="1">
    <location>
        <begin position="675"/>
        <end position="750"/>
    </location>
</feature>
<dbReference type="HOGENOM" id="CLU_300590_0_0_1"/>
<feature type="region of interest" description="Disordered" evidence="1">
    <location>
        <begin position="790"/>
        <end position="817"/>
    </location>
</feature>
<feature type="compositionally biased region" description="Basic and acidic residues" evidence="1">
    <location>
        <begin position="675"/>
        <end position="692"/>
    </location>
</feature>
<evidence type="ECO:0000313" key="3">
    <source>
        <dbReference type="Proteomes" id="UP000008744"/>
    </source>
</evidence>
<name>B4G4L6_DROPE</name>
<gene>
    <name evidence="2" type="primary">Dper\GL24197</name>
    <name evidence="2" type="ORF">Dper_GL24197</name>
</gene>
<feature type="region of interest" description="Disordered" evidence="1">
    <location>
        <begin position="520"/>
        <end position="663"/>
    </location>
</feature>
<dbReference type="PhylomeDB" id="B4G4L6"/>
<feature type="compositionally biased region" description="Polar residues" evidence="1">
    <location>
        <begin position="429"/>
        <end position="440"/>
    </location>
</feature>
<feature type="compositionally biased region" description="Low complexity" evidence="1">
    <location>
        <begin position="78"/>
        <end position="99"/>
    </location>
</feature>
<dbReference type="EMBL" id="CH479179">
    <property type="protein sequence ID" value="EDW24532.1"/>
    <property type="molecule type" value="Genomic_DNA"/>
</dbReference>
<feature type="region of interest" description="Disordered" evidence="1">
    <location>
        <begin position="1"/>
        <end position="151"/>
    </location>
</feature>